<dbReference type="Gene3D" id="1.20.1050.10">
    <property type="match status" value="1"/>
</dbReference>
<dbReference type="GO" id="GO:0006749">
    <property type="term" value="P:glutathione metabolic process"/>
    <property type="evidence" value="ECO:0007669"/>
    <property type="project" value="TreeGrafter"/>
</dbReference>
<dbReference type="PROSITE" id="PS50404">
    <property type="entry name" value="GST_NTER"/>
    <property type="match status" value="1"/>
</dbReference>
<gene>
    <name evidence="4" type="ORF">C9I47_0922</name>
</gene>
<evidence type="ECO:0000259" key="3">
    <source>
        <dbReference type="PROSITE" id="PS50405"/>
    </source>
</evidence>
<dbReference type="GO" id="GO:0016034">
    <property type="term" value="F:maleylacetoacetate isomerase activity"/>
    <property type="evidence" value="ECO:0007669"/>
    <property type="project" value="TreeGrafter"/>
</dbReference>
<dbReference type="GO" id="GO:0006559">
    <property type="term" value="P:L-phenylalanine catabolic process"/>
    <property type="evidence" value="ECO:0007669"/>
    <property type="project" value="TreeGrafter"/>
</dbReference>
<dbReference type="InterPro" id="IPR010987">
    <property type="entry name" value="Glutathione-S-Trfase_C-like"/>
</dbReference>
<feature type="domain" description="GST N-terminal" evidence="2">
    <location>
        <begin position="35"/>
        <end position="118"/>
    </location>
</feature>
<name>A0A2U9T2E5_9GAMM</name>
<evidence type="ECO:0000313" key="4">
    <source>
        <dbReference type="EMBL" id="AWV06643.1"/>
    </source>
</evidence>
<dbReference type="SUPFAM" id="SSF47616">
    <property type="entry name" value="GST C-terminal domain-like"/>
    <property type="match status" value="1"/>
</dbReference>
<dbReference type="InterPro" id="IPR036282">
    <property type="entry name" value="Glutathione-S-Trfase_C_sf"/>
</dbReference>
<dbReference type="GO" id="GO:0004364">
    <property type="term" value="F:glutathione transferase activity"/>
    <property type="evidence" value="ECO:0007669"/>
    <property type="project" value="TreeGrafter"/>
</dbReference>
<dbReference type="InterPro" id="IPR036249">
    <property type="entry name" value="Thioredoxin-like_sf"/>
</dbReference>
<feature type="region of interest" description="Disordered" evidence="1">
    <location>
        <begin position="1"/>
        <end position="24"/>
    </location>
</feature>
<accession>A0A2U9T2E5</accession>
<dbReference type="Pfam" id="PF13410">
    <property type="entry name" value="GST_C_2"/>
    <property type="match status" value="1"/>
</dbReference>
<feature type="compositionally biased region" description="Basic and acidic residues" evidence="1">
    <location>
        <begin position="7"/>
        <end position="22"/>
    </location>
</feature>
<proteinExistence type="predicted"/>
<dbReference type="KEGG" id="lmb:C9I47_0922"/>
<dbReference type="PANTHER" id="PTHR42673">
    <property type="entry name" value="MALEYLACETOACETATE ISOMERASE"/>
    <property type="match status" value="1"/>
</dbReference>
<sequence length="251" mass="27656">MATAPGPRDDGRRMRIHSDPARAHPSLEPGALMSRILYSGTRNASSWAFRAWLALKEAGVAFEERVVDIRRPQRHANLARIGEFSPPAAVPVLVDGEAVIFDSLAIMEYANDLGGGVLLPAQPGPRARARSFLAWQHSGLSGLCPRLSFESSFYPRRRAMSADERQQSARVFDAWERQLEAGGGPYLFGDLSLADLAFVPTLMRLQAHLPQPAGWPAVQAWGERLIGRDSVREWLAEARALPPVHLADYES</sequence>
<evidence type="ECO:0000259" key="2">
    <source>
        <dbReference type="PROSITE" id="PS50404"/>
    </source>
</evidence>
<dbReference type="SFLD" id="SFLDS00019">
    <property type="entry name" value="Glutathione_Transferase_(cytos"/>
    <property type="match status" value="1"/>
</dbReference>
<reference evidence="4 5" key="1">
    <citation type="submission" date="2018-05" db="EMBL/GenBank/DDBJ databases">
        <title>The complete genome of Lysobacter maris HZ9B, a marine bacterium antagonistic against terrestrial plant pathogens.</title>
        <authorList>
            <person name="Zhang X.-Q."/>
        </authorList>
    </citation>
    <scope>NUCLEOTIDE SEQUENCE [LARGE SCALE GENOMIC DNA]</scope>
    <source>
        <strain evidence="4 5">HZ9B</strain>
    </source>
</reference>
<evidence type="ECO:0000256" key="1">
    <source>
        <dbReference type="SAM" id="MobiDB-lite"/>
    </source>
</evidence>
<organism evidence="4 5">
    <name type="scientific">Marilutibacter maris</name>
    <dbReference type="NCBI Taxonomy" id="1605891"/>
    <lineage>
        <taxon>Bacteria</taxon>
        <taxon>Pseudomonadati</taxon>
        <taxon>Pseudomonadota</taxon>
        <taxon>Gammaproteobacteria</taxon>
        <taxon>Lysobacterales</taxon>
        <taxon>Lysobacteraceae</taxon>
        <taxon>Marilutibacter</taxon>
    </lineage>
</organism>
<protein>
    <recommendedName>
        <fullName evidence="6">Glutathione S-transferase family protein</fullName>
    </recommendedName>
</protein>
<evidence type="ECO:0008006" key="6">
    <source>
        <dbReference type="Google" id="ProtNLM"/>
    </source>
</evidence>
<dbReference type="SUPFAM" id="SSF52833">
    <property type="entry name" value="Thioredoxin-like"/>
    <property type="match status" value="1"/>
</dbReference>
<dbReference type="Proteomes" id="UP000249447">
    <property type="component" value="Chromosome"/>
</dbReference>
<dbReference type="Pfam" id="PF13409">
    <property type="entry name" value="GST_N_2"/>
    <property type="match status" value="1"/>
</dbReference>
<dbReference type="InterPro" id="IPR004045">
    <property type="entry name" value="Glutathione_S-Trfase_N"/>
</dbReference>
<dbReference type="EMBL" id="CP029843">
    <property type="protein sequence ID" value="AWV06643.1"/>
    <property type="molecule type" value="Genomic_DNA"/>
</dbReference>
<dbReference type="InterPro" id="IPR040079">
    <property type="entry name" value="Glutathione_S-Trfase"/>
</dbReference>
<dbReference type="Gene3D" id="3.40.30.10">
    <property type="entry name" value="Glutaredoxin"/>
    <property type="match status" value="1"/>
</dbReference>
<dbReference type="AlphaFoldDB" id="A0A2U9T2E5"/>
<dbReference type="SFLD" id="SFLDG00358">
    <property type="entry name" value="Main_(cytGST)"/>
    <property type="match status" value="1"/>
</dbReference>
<dbReference type="PROSITE" id="PS50405">
    <property type="entry name" value="GST_CTER"/>
    <property type="match status" value="1"/>
</dbReference>
<keyword evidence="5" id="KW-1185">Reference proteome</keyword>
<dbReference type="PANTHER" id="PTHR42673:SF4">
    <property type="entry name" value="MALEYLACETOACETATE ISOMERASE"/>
    <property type="match status" value="1"/>
</dbReference>
<evidence type="ECO:0000313" key="5">
    <source>
        <dbReference type="Proteomes" id="UP000249447"/>
    </source>
</evidence>
<feature type="domain" description="GST C-terminal" evidence="3">
    <location>
        <begin position="122"/>
        <end position="244"/>
    </location>
</feature>